<reference evidence="1 2" key="1">
    <citation type="submission" date="2024-10" db="EMBL/GenBank/DDBJ databases">
        <authorList>
            <person name="Topkara A.R."/>
            <person name="Saygin H."/>
        </authorList>
    </citation>
    <scope>NUCLEOTIDE SEQUENCE [LARGE SCALE GENOMIC DNA]</scope>
    <source>
        <strain evidence="1 2">M3C6</strain>
    </source>
</reference>
<organism evidence="1 2">
    <name type="scientific">Nonomuraea marmarensis</name>
    <dbReference type="NCBI Taxonomy" id="3351344"/>
    <lineage>
        <taxon>Bacteria</taxon>
        <taxon>Bacillati</taxon>
        <taxon>Actinomycetota</taxon>
        <taxon>Actinomycetes</taxon>
        <taxon>Streptosporangiales</taxon>
        <taxon>Streptosporangiaceae</taxon>
        <taxon>Nonomuraea</taxon>
    </lineage>
</organism>
<sequence>MGTVTDDELDQLRTTYPGWDIDRERDFMGGEWGAAELRQPLTQELVDAGVVKRIRRSDAVELSSTLAWQSALVHRSPWPT</sequence>
<protein>
    <submittedName>
        <fullName evidence="1">Uncharacterized protein</fullName>
    </submittedName>
</protein>
<evidence type="ECO:0000313" key="1">
    <source>
        <dbReference type="EMBL" id="MFG1709258.1"/>
    </source>
</evidence>
<proteinExistence type="predicted"/>
<name>A0ABW7AQE7_9ACTN</name>
<gene>
    <name evidence="1" type="ORF">ACFLIM_39310</name>
</gene>
<keyword evidence="2" id="KW-1185">Reference proteome</keyword>
<dbReference type="RefSeq" id="WP_393173859.1">
    <property type="nucleotide sequence ID" value="NZ_JBICRM010000034.1"/>
</dbReference>
<evidence type="ECO:0000313" key="2">
    <source>
        <dbReference type="Proteomes" id="UP001603978"/>
    </source>
</evidence>
<accession>A0ABW7AQE7</accession>
<comment type="caution">
    <text evidence="1">The sequence shown here is derived from an EMBL/GenBank/DDBJ whole genome shotgun (WGS) entry which is preliminary data.</text>
</comment>
<dbReference type="EMBL" id="JBICRM010000034">
    <property type="protein sequence ID" value="MFG1709258.1"/>
    <property type="molecule type" value="Genomic_DNA"/>
</dbReference>
<dbReference type="Proteomes" id="UP001603978">
    <property type="component" value="Unassembled WGS sequence"/>
</dbReference>